<gene>
    <name evidence="1" type="ORF">LENED_003052</name>
</gene>
<dbReference type="Proteomes" id="UP000188533">
    <property type="component" value="Unassembled WGS sequence"/>
</dbReference>
<sequence>MKARLRTGQPIGQYLKPTQRHGALYLCTCASCGVEGSLVITADGQQTAGRYFYSFLDVSKHWREQENAERLMNNIGVLTSNHTLPIPHSAAVPISTVLETPATFLDIPRASTIACVPVLPVSDDDGEAEAKPSSNVSFEWQEVIATRARLNRAIEHAGWDPTDVDFIGETTVDLPEISDPIQLLAASSANSYVEGHLEWLFRTIQEIRGYSDSLPCFKETRFRLEHQLVCHMLEQELTSTRQKLRDEWKRRVQIFELGQERIQSSGAYYCIATRDFTC</sequence>
<protein>
    <submittedName>
        <fullName evidence="1">Uncharacterized protein</fullName>
    </submittedName>
</protein>
<reference evidence="1 2" key="2">
    <citation type="submission" date="2017-02" db="EMBL/GenBank/DDBJ databases">
        <title>A genome survey and senescence transcriptome analysis in Lentinula edodes.</title>
        <authorList>
            <person name="Sakamoto Y."/>
            <person name="Nakade K."/>
            <person name="Sato S."/>
            <person name="Yoshida Y."/>
            <person name="Miyazaki K."/>
            <person name="Natsume S."/>
            <person name="Konno N."/>
        </authorList>
    </citation>
    <scope>NUCLEOTIDE SEQUENCE [LARGE SCALE GENOMIC DNA]</scope>
    <source>
        <strain evidence="1 2">NBRC 111202</strain>
    </source>
</reference>
<dbReference type="AlphaFoldDB" id="A0A1Q3E2I3"/>
<evidence type="ECO:0000313" key="1">
    <source>
        <dbReference type="EMBL" id="GAW01455.1"/>
    </source>
</evidence>
<organism evidence="1 2">
    <name type="scientific">Lentinula edodes</name>
    <name type="common">Shiitake mushroom</name>
    <name type="synonym">Lentinus edodes</name>
    <dbReference type="NCBI Taxonomy" id="5353"/>
    <lineage>
        <taxon>Eukaryota</taxon>
        <taxon>Fungi</taxon>
        <taxon>Dikarya</taxon>
        <taxon>Basidiomycota</taxon>
        <taxon>Agaricomycotina</taxon>
        <taxon>Agaricomycetes</taxon>
        <taxon>Agaricomycetidae</taxon>
        <taxon>Agaricales</taxon>
        <taxon>Marasmiineae</taxon>
        <taxon>Omphalotaceae</taxon>
        <taxon>Lentinula</taxon>
    </lineage>
</organism>
<keyword evidence="2" id="KW-1185">Reference proteome</keyword>
<comment type="caution">
    <text evidence="1">The sequence shown here is derived from an EMBL/GenBank/DDBJ whole genome shotgun (WGS) entry which is preliminary data.</text>
</comment>
<name>A0A1Q3E2I3_LENED</name>
<accession>A0A1Q3E2I3</accession>
<proteinExistence type="predicted"/>
<dbReference type="EMBL" id="BDGU01000061">
    <property type="protein sequence ID" value="GAW01455.1"/>
    <property type="molecule type" value="Genomic_DNA"/>
</dbReference>
<evidence type="ECO:0000313" key="2">
    <source>
        <dbReference type="Proteomes" id="UP000188533"/>
    </source>
</evidence>
<reference evidence="1 2" key="1">
    <citation type="submission" date="2016-08" db="EMBL/GenBank/DDBJ databases">
        <authorList>
            <consortium name="Lentinula edodes genome sequencing consortium"/>
            <person name="Sakamoto Y."/>
            <person name="Nakade K."/>
            <person name="Sato S."/>
            <person name="Yoshida Y."/>
            <person name="Miyazaki K."/>
            <person name="Natsume S."/>
            <person name="Konno N."/>
        </authorList>
    </citation>
    <scope>NUCLEOTIDE SEQUENCE [LARGE SCALE GENOMIC DNA]</scope>
    <source>
        <strain evidence="1 2">NBRC 111202</strain>
    </source>
</reference>